<organism evidence="2">
    <name type="scientific">Poeciliopsis prolifica</name>
    <name type="common">blackstripe livebearer</name>
    <dbReference type="NCBI Taxonomy" id="188132"/>
    <lineage>
        <taxon>Eukaryota</taxon>
        <taxon>Metazoa</taxon>
        <taxon>Chordata</taxon>
        <taxon>Craniata</taxon>
        <taxon>Vertebrata</taxon>
        <taxon>Euteleostomi</taxon>
        <taxon>Actinopterygii</taxon>
        <taxon>Neopterygii</taxon>
        <taxon>Teleostei</taxon>
        <taxon>Neoteleostei</taxon>
        <taxon>Acanthomorphata</taxon>
        <taxon>Ovalentaria</taxon>
        <taxon>Atherinomorphae</taxon>
        <taxon>Cyprinodontiformes</taxon>
        <taxon>Poeciliidae</taxon>
        <taxon>Poeciliinae</taxon>
        <taxon>Poeciliopsis</taxon>
    </lineage>
</organism>
<evidence type="ECO:0000313" key="2">
    <source>
        <dbReference type="EMBL" id="JAO04965.1"/>
    </source>
</evidence>
<reference evidence="2" key="1">
    <citation type="submission" date="2014-12" db="EMBL/GenBank/DDBJ databases">
        <title>Parallel Evolution in Life History Adaptation Evident in the Tissue-Specific Poeciliopsis prolifica transcriptome.</title>
        <authorList>
            <person name="Jue N.K."/>
            <person name="Foley R.J."/>
            <person name="Obergfell C."/>
            <person name="Reznick D.N."/>
            <person name="O'Neill R.J."/>
            <person name="O'Neill M.J."/>
        </authorList>
    </citation>
    <scope>NUCLEOTIDE SEQUENCE</scope>
</reference>
<feature type="compositionally biased region" description="Low complexity" evidence="1">
    <location>
        <begin position="14"/>
        <end position="29"/>
    </location>
</feature>
<proteinExistence type="predicted"/>
<evidence type="ECO:0000256" key="1">
    <source>
        <dbReference type="SAM" id="MobiDB-lite"/>
    </source>
</evidence>
<protein>
    <submittedName>
        <fullName evidence="2">PPUP195</fullName>
    </submittedName>
</protein>
<accession>A0A0S7EKJ1</accession>
<feature type="compositionally biased region" description="Basic and acidic residues" evidence="1">
    <location>
        <begin position="43"/>
        <end position="66"/>
    </location>
</feature>
<feature type="non-terminal residue" evidence="2">
    <location>
        <position position="1"/>
    </location>
</feature>
<dbReference type="AlphaFoldDB" id="A0A0S7EKJ1"/>
<gene>
    <name evidence="2" type="primary">PPUP195</name>
</gene>
<dbReference type="EMBL" id="GBYX01476712">
    <property type="protein sequence ID" value="JAO04965.1"/>
    <property type="molecule type" value="Transcribed_RNA"/>
</dbReference>
<feature type="compositionally biased region" description="Polar residues" evidence="1">
    <location>
        <begin position="1"/>
        <end position="12"/>
    </location>
</feature>
<feature type="region of interest" description="Disordered" evidence="1">
    <location>
        <begin position="1"/>
        <end position="68"/>
    </location>
</feature>
<sequence>SDPGSPFSSPRWCSSPLPSTPISLLSHPSIAGRRATTNNTSGTKKEQEKKEERNRVMRQRKERESTGRIAPIAFTHMLPVTPVGLKINTSNRIKNVASINAQFR</sequence>
<name>A0A0S7EKJ1_9TELE</name>